<sequence length="285" mass="32461">MNLYLDSKDLINILQNGIPSLSSELNEILRKGGHSLTLSFYSVMEISAPLTSAFSNASVTTLLNQLERMPLTYIRSDIEALELNEALDAYRGHREYKGIDAFANRFDQIVDLHAQPATGIFMNYSLAETVWDLKCHDSLRGLESYANRMRQIIAADRSMPKTPAAKAHFKKVIENKLRLHNLSWVGVDLSGFAQWIYASPARCPAIRIGYEVWRKIVKNRTDSLEDSDMEDYQHLTNLPYVDAMTLDRRMFSYVSQALSSANIVYKDRIFRSAQEVLTKLNGFHA</sequence>
<protein>
    <recommendedName>
        <fullName evidence="3">DUF403 domain-containing protein</fullName>
    </recommendedName>
</protein>
<comment type="caution">
    <text evidence="1">The sequence shown here is derived from an EMBL/GenBank/DDBJ whole genome shotgun (WGS) entry which is preliminary data.</text>
</comment>
<reference evidence="1 2" key="1">
    <citation type="submission" date="2021-02" db="EMBL/GenBank/DDBJ databases">
        <authorList>
            <person name="Han P."/>
        </authorList>
    </citation>
    <scope>NUCLEOTIDE SEQUENCE [LARGE SCALE GENOMIC DNA]</scope>
    <source>
        <strain evidence="1">Candidatus Nitrospira sp. ZN2</strain>
    </source>
</reference>
<dbReference type="RefSeq" id="WP_213042749.1">
    <property type="nucleotide sequence ID" value="NZ_CAJNBJ010000016.1"/>
</dbReference>
<evidence type="ECO:0008006" key="3">
    <source>
        <dbReference type="Google" id="ProtNLM"/>
    </source>
</evidence>
<evidence type="ECO:0000313" key="1">
    <source>
        <dbReference type="EMBL" id="CAE6760277.1"/>
    </source>
</evidence>
<gene>
    <name evidence="1" type="ORF">NSPZN2_30610</name>
</gene>
<name>A0ABN7LTA4_9BACT</name>
<dbReference type="EMBL" id="CAJNBJ010000016">
    <property type="protein sequence ID" value="CAE6760277.1"/>
    <property type="molecule type" value="Genomic_DNA"/>
</dbReference>
<dbReference type="Proteomes" id="UP000675880">
    <property type="component" value="Unassembled WGS sequence"/>
</dbReference>
<accession>A0ABN7LTA4</accession>
<organism evidence="1 2">
    <name type="scientific">Nitrospira defluvii</name>
    <dbReference type="NCBI Taxonomy" id="330214"/>
    <lineage>
        <taxon>Bacteria</taxon>
        <taxon>Pseudomonadati</taxon>
        <taxon>Nitrospirota</taxon>
        <taxon>Nitrospiria</taxon>
        <taxon>Nitrospirales</taxon>
        <taxon>Nitrospiraceae</taxon>
        <taxon>Nitrospira</taxon>
    </lineage>
</organism>
<evidence type="ECO:0000313" key="2">
    <source>
        <dbReference type="Proteomes" id="UP000675880"/>
    </source>
</evidence>
<keyword evidence="2" id="KW-1185">Reference proteome</keyword>
<proteinExistence type="predicted"/>